<evidence type="ECO:0000313" key="1">
    <source>
        <dbReference type="EMBL" id="BAL85207.1"/>
    </source>
</evidence>
<organism evidence="1 2">
    <name type="scientific">Selenomonas ruminantium subsp. lactilytica (strain NBRC 103574 / TAM6421)</name>
    <dbReference type="NCBI Taxonomy" id="927704"/>
    <lineage>
        <taxon>Bacteria</taxon>
        <taxon>Bacillati</taxon>
        <taxon>Bacillota</taxon>
        <taxon>Negativicutes</taxon>
        <taxon>Selenomonadales</taxon>
        <taxon>Selenomonadaceae</taxon>
        <taxon>Selenomonas</taxon>
    </lineage>
</organism>
<accession>I0GWS0</accession>
<dbReference type="Proteomes" id="UP000007887">
    <property type="component" value="Plasmid pSRC5"/>
</dbReference>
<geneLocation type="plasmid" evidence="1 2">
    <name>pSRC5</name>
</geneLocation>
<evidence type="ECO:0000313" key="2">
    <source>
        <dbReference type="Proteomes" id="UP000007887"/>
    </source>
</evidence>
<sequence>MSLFGNVLGGLAKKAASKALSDFLGAGSDALITLGCNGSTLVLPVDPEVFMCRVAQKNSIININNSGEYNMIGKTGLKEISISSFFPAQDYQFNNPGASTDPYSYVNQIEGWRTSGNICQINVSGTPIQFNCLIESFGYGERDGSGDVYYSLQLKEYREIEPSKGTDALTGLKKKPKISFLQRAGANFAKAVIQGKSPMKALTGAISAGGLTGKQAGYLKAFEAVTKKGGVKAGDIIDCASGYIKVNGKSIGKG</sequence>
<keyword evidence="1" id="KW-0614">Plasmid</keyword>
<dbReference type="EMBL" id="AP012301">
    <property type="protein sequence ID" value="BAL85207.1"/>
    <property type="molecule type" value="Genomic_DNA"/>
</dbReference>
<dbReference type="AlphaFoldDB" id="I0GWS0"/>
<dbReference type="RefSeq" id="WP_014426225.1">
    <property type="nucleotide sequence ID" value="NC_017074.1"/>
</dbReference>
<proteinExistence type="predicted"/>
<dbReference type="OrthoDB" id="9800780at2"/>
<dbReference type="PATRIC" id="fig|927704.6.peg.3550"/>
<reference evidence="1 2" key="1">
    <citation type="submission" date="2011-10" db="EMBL/GenBank/DDBJ databases">
        <title>Whole genome sequence of Selenomonas ruminantium subsp. lactilytica TAM6421.</title>
        <authorList>
            <person name="Oguchi A."/>
            <person name="Ankai A."/>
            <person name="Kaneko J."/>
            <person name="Yamada-Narita S."/>
            <person name="Fukui S."/>
            <person name="Takahashi M."/>
            <person name="Onodera T."/>
            <person name="Kojima S."/>
            <person name="Fushimi T."/>
            <person name="Abe N."/>
            <person name="Kamio Y."/>
            <person name="Yamazaki S."/>
            <person name="Fujita N."/>
        </authorList>
    </citation>
    <scope>NUCLEOTIDE SEQUENCE [LARGE SCALE GENOMIC DNA]</scope>
    <source>
        <strain evidence="2">NBRC 103574 / TAM6421</strain>
        <plasmid evidence="1 2">pSRC5</plasmid>
    </source>
</reference>
<dbReference type="KEGG" id="sri:SELR_pSRC500330"/>
<protein>
    <submittedName>
        <fullName evidence="1">Phage related protein</fullName>
    </submittedName>
</protein>
<gene>
    <name evidence="1" type="ordered locus">SELR_pSRC500330</name>
</gene>
<dbReference type="HOGENOM" id="CLU_077348_0_1_9"/>
<name>I0GWS0_SELRL</name>